<dbReference type="GO" id="GO:0005509">
    <property type="term" value="F:calcium ion binding"/>
    <property type="evidence" value="ECO:0007669"/>
    <property type="project" value="InterPro"/>
</dbReference>
<dbReference type="InterPro" id="IPR011992">
    <property type="entry name" value="EF-hand-dom_pair"/>
</dbReference>
<dbReference type="WBParaSite" id="GPUH_0002511601-mRNA-1">
    <property type="protein sequence ID" value="GPUH_0002511601-mRNA-1"/>
    <property type="gene ID" value="GPUH_0002511601"/>
</dbReference>
<gene>
    <name evidence="3" type="ORF">GPUH_LOCUS25085</name>
    <name evidence="4" type="ORF">GPUH_LOCUS25881</name>
</gene>
<evidence type="ECO:0000313" key="7">
    <source>
        <dbReference type="WBParaSite" id="GPUH_0002591001-mRNA-1"/>
    </source>
</evidence>
<dbReference type="InterPro" id="IPR018247">
    <property type="entry name" value="EF_Hand_1_Ca_BS"/>
</dbReference>
<dbReference type="Gene3D" id="1.10.238.10">
    <property type="entry name" value="EF-hand"/>
    <property type="match status" value="1"/>
</dbReference>
<dbReference type="Pfam" id="PF13499">
    <property type="entry name" value="EF-hand_7"/>
    <property type="match status" value="1"/>
</dbReference>
<sequence>MCCAEQEVRNMFRQHDKDMSGFISKDDVMCMLLNATKDEKRDPAFRTNLRFLINTIKAADKDGDDKITFEEFKDYIHNVTASPH</sequence>
<dbReference type="AlphaFoldDB" id="A0A183EVU5"/>
<dbReference type="SMART" id="SM00054">
    <property type="entry name" value="EFh"/>
    <property type="match status" value="2"/>
</dbReference>
<protein>
    <submittedName>
        <fullName evidence="6 7">EF hand</fullName>
    </submittedName>
</protein>
<evidence type="ECO:0000313" key="5">
    <source>
        <dbReference type="Proteomes" id="UP000271098"/>
    </source>
</evidence>
<dbReference type="SUPFAM" id="SSF47473">
    <property type="entry name" value="EF-hand"/>
    <property type="match status" value="1"/>
</dbReference>
<dbReference type="OrthoDB" id="26525at2759"/>
<keyword evidence="1" id="KW-0106">Calcium</keyword>
<dbReference type="InterPro" id="IPR002048">
    <property type="entry name" value="EF_hand_dom"/>
</dbReference>
<evidence type="ECO:0000313" key="6">
    <source>
        <dbReference type="WBParaSite" id="GPUH_0002511601-mRNA-1"/>
    </source>
</evidence>
<name>A0A183EVU5_9BILA</name>
<dbReference type="WBParaSite" id="GPUH_0002591001-mRNA-1">
    <property type="protein sequence ID" value="GPUH_0002591001-mRNA-1"/>
    <property type="gene ID" value="GPUH_0002591001"/>
</dbReference>
<evidence type="ECO:0000256" key="1">
    <source>
        <dbReference type="ARBA" id="ARBA00022837"/>
    </source>
</evidence>
<reference evidence="3 5" key="2">
    <citation type="submission" date="2018-11" db="EMBL/GenBank/DDBJ databases">
        <authorList>
            <consortium name="Pathogen Informatics"/>
        </authorList>
    </citation>
    <scope>NUCLEOTIDE SEQUENCE [LARGE SCALE GENOMIC DNA]</scope>
</reference>
<dbReference type="EMBL" id="UYRT01103661">
    <property type="protein sequence ID" value="VDN43733.1"/>
    <property type="molecule type" value="Genomic_DNA"/>
</dbReference>
<dbReference type="Proteomes" id="UP000271098">
    <property type="component" value="Unassembled WGS sequence"/>
</dbReference>
<accession>A0A183EVU5</accession>
<dbReference type="PROSITE" id="PS00018">
    <property type="entry name" value="EF_HAND_1"/>
    <property type="match status" value="2"/>
</dbReference>
<dbReference type="PROSITE" id="PS50222">
    <property type="entry name" value="EF_HAND_2"/>
    <property type="match status" value="2"/>
</dbReference>
<evidence type="ECO:0000313" key="4">
    <source>
        <dbReference type="EMBL" id="VDN44801.1"/>
    </source>
</evidence>
<feature type="domain" description="EF-hand" evidence="2">
    <location>
        <begin position="47"/>
        <end position="82"/>
    </location>
</feature>
<organism evidence="6">
    <name type="scientific">Gongylonema pulchrum</name>
    <dbReference type="NCBI Taxonomy" id="637853"/>
    <lineage>
        <taxon>Eukaryota</taxon>
        <taxon>Metazoa</taxon>
        <taxon>Ecdysozoa</taxon>
        <taxon>Nematoda</taxon>
        <taxon>Chromadorea</taxon>
        <taxon>Rhabditida</taxon>
        <taxon>Spirurina</taxon>
        <taxon>Spiruromorpha</taxon>
        <taxon>Spiruroidea</taxon>
        <taxon>Gongylonematidae</taxon>
        <taxon>Gongylonema</taxon>
    </lineage>
</organism>
<dbReference type="CDD" id="cd00051">
    <property type="entry name" value="EFh"/>
    <property type="match status" value="1"/>
</dbReference>
<feature type="domain" description="EF-hand" evidence="2">
    <location>
        <begin position="3"/>
        <end position="38"/>
    </location>
</feature>
<dbReference type="EMBL" id="UYRT01107369">
    <property type="protein sequence ID" value="VDN44801.1"/>
    <property type="molecule type" value="Genomic_DNA"/>
</dbReference>
<keyword evidence="5" id="KW-1185">Reference proteome</keyword>
<evidence type="ECO:0000259" key="2">
    <source>
        <dbReference type="PROSITE" id="PS50222"/>
    </source>
</evidence>
<proteinExistence type="predicted"/>
<evidence type="ECO:0000313" key="3">
    <source>
        <dbReference type="EMBL" id="VDN43733.1"/>
    </source>
</evidence>
<reference evidence="6 7" key="1">
    <citation type="submission" date="2016-06" db="UniProtKB">
        <authorList>
            <consortium name="WormBaseParasite"/>
        </authorList>
    </citation>
    <scope>IDENTIFICATION</scope>
</reference>